<name>A0ABP0IHA4_9DINO</name>
<dbReference type="Proteomes" id="UP001642464">
    <property type="component" value="Unassembled WGS sequence"/>
</dbReference>
<dbReference type="EMBL" id="CAXAMM010003995">
    <property type="protein sequence ID" value="CAK9001966.1"/>
    <property type="molecule type" value="Genomic_DNA"/>
</dbReference>
<evidence type="ECO:0000313" key="1">
    <source>
        <dbReference type="EMBL" id="CAK9001966.1"/>
    </source>
</evidence>
<keyword evidence="2" id="KW-1185">Reference proteome</keyword>
<gene>
    <name evidence="1" type="ORF">SCF082_LOCUS7134</name>
</gene>
<accession>A0ABP0IHA4</accession>
<evidence type="ECO:0000313" key="2">
    <source>
        <dbReference type="Proteomes" id="UP001642464"/>
    </source>
</evidence>
<feature type="non-terminal residue" evidence="1">
    <location>
        <position position="106"/>
    </location>
</feature>
<proteinExistence type="predicted"/>
<comment type="caution">
    <text evidence="1">The sequence shown here is derived from an EMBL/GenBank/DDBJ whole genome shotgun (WGS) entry which is preliminary data.</text>
</comment>
<organism evidence="1 2">
    <name type="scientific">Durusdinium trenchii</name>
    <dbReference type="NCBI Taxonomy" id="1381693"/>
    <lineage>
        <taxon>Eukaryota</taxon>
        <taxon>Sar</taxon>
        <taxon>Alveolata</taxon>
        <taxon>Dinophyceae</taxon>
        <taxon>Suessiales</taxon>
        <taxon>Symbiodiniaceae</taxon>
        <taxon>Durusdinium</taxon>
    </lineage>
</organism>
<sequence>MSGKTLTPPEEAHCDLRVCTGDAMVDDETPATFAAVGLGDHQTQAASSARLCLPQVKSGYQESSSALTDAVNNDAELERICEMLNSELGIMKRFKLMMERNNRQAL</sequence>
<reference evidence="1 2" key="1">
    <citation type="submission" date="2024-02" db="EMBL/GenBank/DDBJ databases">
        <authorList>
            <person name="Chen Y."/>
            <person name="Shah S."/>
            <person name="Dougan E. K."/>
            <person name="Thang M."/>
            <person name="Chan C."/>
        </authorList>
    </citation>
    <scope>NUCLEOTIDE SEQUENCE [LARGE SCALE GENOMIC DNA]</scope>
</reference>
<protein>
    <submittedName>
        <fullName evidence="1">Uncharacterized protein</fullName>
    </submittedName>
</protein>